<protein>
    <recommendedName>
        <fullName evidence="2">Phasin domain-containing protein</fullName>
    </recommendedName>
</protein>
<comment type="caution">
    <text evidence="3">The sequence shown here is derived from an EMBL/GenBank/DDBJ whole genome shotgun (WGS) entry which is preliminary data.</text>
</comment>
<gene>
    <name evidence="3" type="ORF">IBL25_07700</name>
</gene>
<dbReference type="RefSeq" id="WP_187777964.1">
    <property type="nucleotide sequence ID" value="NZ_JACTUZ010000020.1"/>
</dbReference>
<feature type="domain" description="Phasin" evidence="2">
    <location>
        <begin position="25"/>
        <end position="110"/>
    </location>
</feature>
<evidence type="ECO:0000313" key="4">
    <source>
        <dbReference type="Proteomes" id="UP000603940"/>
    </source>
</evidence>
<proteinExistence type="predicted"/>
<evidence type="ECO:0000313" key="3">
    <source>
        <dbReference type="EMBL" id="MBC9176823.1"/>
    </source>
</evidence>
<evidence type="ECO:0000256" key="1">
    <source>
        <dbReference type="SAM" id="Coils"/>
    </source>
</evidence>
<dbReference type="EMBL" id="JACTUZ010000020">
    <property type="protein sequence ID" value="MBC9176823.1"/>
    <property type="molecule type" value="Genomic_DNA"/>
</dbReference>
<dbReference type="InterPro" id="IPR018968">
    <property type="entry name" value="Phasin"/>
</dbReference>
<keyword evidence="4" id="KW-1185">Reference proteome</keyword>
<keyword evidence="1" id="KW-0175">Coiled coil</keyword>
<accession>A0ABR7R511</accession>
<dbReference type="Proteomes" id="UP000603940">
    <property type="component" value="Unassembled WGS sequence"/>
</dbReference>
<feature type="coiled-coil region" evidence="1">
    <location>
        <begin position="84"/>
        <end position="111"/>
    </location>
</feature>
<sequence>MSASFPPKIDGMPNLSWDAIAPRLQPLWHATQQSQSIVADAAKREIEILAEVQGRFGTAVQKLASAREPGQFLAAQTEVMGAFLQGATLNARNLLQLSEKLQEANASLLAEVANKASTTTGK</sequence>
<name>A0ABR7R511_9PROT</name>
<dbReference type="Pfam" id="PF09361">
    <property type="entry name" value="Phasin_2"/>
    <property type="match status" value="1"/>
</dbReference>
<evidence type="ECO:0000259" key="2">
    <source>
        <dbReference type="Pfam" id="PF09361"/>
    </source>
</evidence>
<reference evidence="3 4" key="1">
    <citation type="journal article" date="2009" name="Int. J. Syst. Evol. Microbiol.">
        <title>Transfer of Teichococcus ludipueritiae and Muricoccus roseus to the genus Roseomonas, as Roseomonas ludipueritiae comb. nov. and Roseomonas rosea comb. nov., respectively, and emended description of the genus Roseomonas.</title>
        <authorList>
            <person name="Sanchez-Porro C."/>
            <person name="Gallego V."/>
            <person name="Busse H.J."/>
            <person name="Kampfer P."/>
            <person name="Ventosa A."/>
        </authorList>
    </citation>
    <scope>NUCLEOTIDE SEQUENCE [LARGE SCALE GENOMIC DNA]</scope>
    <source>
        <strain evidence="3 4">DSM 14915</strain>
    </source>
</reference>
<organism evidence="3 4">
    <name type="scientific">Pseudoroseomonas ludipueritiae</name>
    <dbReference type="NCBI Taxonomy" id="198093"/>
    <lineage>
        <taxon>Bacteria</taxon>
        <taxon>Pseudomonadati</taxon>
        <taxon>Pseudomonadota</taxon>
        <taxon>Alphaproteobacteria</taxon>
        <taxon>Acetobacterales</taxon>
        <taxon>Acetobacteraceae</taxon>
        <taxon>Pseudoroseomonas</taxon>
    </lineage>
</organism>